<evidence type="ECO:0000313" key="2">
    <source>
        <dbReference type="Proteomes" id="UP000184188"/>
    </source>
</evidence>
<dbReference type="OrthoDB" id="542013at2759"/>
<dbReference type="GeneID" id="34609844"/>
<dbReference type="EMBL" id="KV878345">
    <property type="protein sequence ID" value="OJJ45235.1"/>
    <property type="molecule type" value="Genomic_DNA"/>
</dbReference>
<name>A0A1L9SDD4_9EURO</name>
<keyword evidence="2" id="KW-1185">Reference proteome</keyword>
<dbReference type="Proteomes" id="UP000184188">
    <property type="component" value="Unassembled WGS sequence"/>
</dbReference>
<dbReference type="RefSeq" id="XP_022579745.1">
    <property type="nucleotide sequence ID" value="XM_022723379.1"/>
</dbReference>
<dbReference type="VEuPathDB" id="FungiDB:ASPZODRAFT_133864"/>
<dbReference type="AlphaFoldDB" id="A0A1L9SDD4"/>
<gene>
    <name evidence="1" type="ORF">ASPZODRAFT_133864</name>
</gene>
<evidence type="ECO:0000313" key="1">
    <source>
        <dbReference type="EMBL" id="OJJ45235.1"/>
    </source>
</evidence>
<sequence>MTGVVKVLFRIFEAIAARSPEEGGRLIFQAAAAGTESHGLYFRTGKIQPYAPIALDEEKRMYVWKVLCMRLDKLQPGILAIVSGSTA</sequence>
<accession>A0A1L9SDD4</accession>
<reference evidence="2" key="1">
    <citation type="journal article" date="2017" name="Genome Biol.">
        <title>Comparative genomics reveals high biological diversity and specific adaptations in the industrially and medically important fungal genus Aspergillus.</title>
        <authorList>
            <person name="de Vries R.P."/>
            <person name="Riley R."/>
            <person name="Wiebenga A."/>
            <person name="Aguilar-Osorio G."/>
            <person name="Amillis S."/>
            <person name="Uchima C.A."/>
            <person name="Anderluh G."/>
            <person name="Asadollahi M."/>
            <person name="Askin M."/>
            <person name="Barry K."/>
            <person name="Battaglia E."/>
            <person name="Bayram O."/>
            <person name="Benocci T."/>
            <person name="Braus-Stromeyer S.A."/>
            <person name="Caldana C."/>
            <person name="Canovas D."/>
            <person name="Cerqueira G.C."/>
            <person name="Chen F."/>
            <person name="Chen W."/>
            <person name="Choi C."/>
            <person name="Clum A."/>
            <person name="Dos Santos R.A."/>
            <person name="Damasio A.R."/>
            <person name="Diallinas G."/>
            <person name="Emri T."/>
            <person name="Fekete E."/>
            <person name="Flipphi M."/>
            <person name="Freyberg S."/>
            <person name="Gallo A."/>
            <person name="Gournas C."/>
            <person name="Habgood R."/>
            <person name="Hainaut M."/>
            <person name="Harispe M.L."/>
            <person name="Henrissat B."/>
            <person name="Hilden K.S."/>
            <person name="Hope R."/>
            <person name="Hossain A."/>
            <person name="Karabika E."/>
            <person name="Karaffa L."/>
            <person name="Karanyi Z."/>
            <person name="Krasevec N."/>
            <person name="Kuo A."/>
            <person name="Kusch H."/>
            <person name="LaButti K."/>
            <person name="Lagendijk E.L."/>
            <person name="Lapidus A."/>
            <person name="Levasseur A."/>
            <person name="Lindquist E."/>
            <person name="Lipzen A."/>
            <person name="Logrieco A.F."/>
            <person name="MacCabe A."/>
            <person name="Maekelae M.R."/>
            <person name="Malavazi I."/>
            <person name="Melin P."/>
            <person name="Meyer V."/>
            <person name="Mielnichuk N."/>
            <person name="Miskei M."/>
            <person name="Molnar A.P."/>
            <person name="Mule G."/>
            <person name="Ngan C.Y."/>
            <person name="Orejas M."/>
            <person name="Orosz E."/>
            <person name="Ouedraogo J.P."/>
            <person name="Overkamp K.M."/>
            <person name="Park H.-S."/>
            <person name="Perrone G."/>
            <person name="Piumi F."/>
            <person name="Punt P.J."/>
            <person name="Ram A.F."/>
            <person name="Ramon A."/>
            <person name="Rauscher S."/>
            <person name="Record E."/>
            <person name="Riano-Pachon D.M."/>
            <person name="Robert V."/>
            <person name="Roehrig J."/>
            <person name="Ruller R."/>
            <person name="Salamov A."/>
            <person name="Salih N.S."/>
            <person name="Samson R.A."/>
            <person name="Sandor E."/>
            <person name="Sanguinetti M."/>
            <person name="Schuetze T."/>
            <person name="Sepcic K."/>
            <person name="Shelest E."/>
            <person name="Sherlock G."/>
            <person name="Sophianopoulou V."/>
            <person name="Squina F.M."/>
            <person name="Sun H."/>
            <person name="Susca A."/>
            <person name="Todd R.B."/>
            <person name="Tsang A."/>
            <person name="Unkles S.E."/>
            <person name="van de Wiele N."/>
            <person name="van Rossen-Uffink D."/>
            <person name="Oliveira J.V."/>
            <person name="Vesth T.C."/>
            <person name="Visser J."/>
            <person name="Yu J.-H."/>
            <person name="Zhou M."/>
            <person name="Andersen M.R."/>
            <person name="Archer D.B."/>
            <person name="Baker S.E."/>
            <person name="Benoit I."/>
            <person name="Brakhage A.A."/>
            <person name="Braus G.H."/>
            <person name="Fischer R."/>
            <person name="Frisvad J.C."/>
            <person name="Goldman G.H."/>
            <person name="Houbraken J."/>
            <person name="Oakley B."/>
            <person name="Pocsi I."/>
            <person name="Scazzocchio C."/>
            <person name="Seiboth B."/>
            <person name="vanKuyk P.A."/>
            <person name="Wortman J."/>
            <person name="Dyer P.S."/>
            <person name="Grigoriev I.V."/>
        </authorList>
    </citation>
    <scope>NUCLEOTIDE SEQUENCE [LARGE SCALE GENOMIC DNA]</scope>
    <source>
        <strain evidence="2">CBS 506.65</strain>
    </source>
</reference>
<protein>
    <submittedName>
        <fullName evidence="1">Uncharacterized protein</fullName>
    </submittedName>
</protein>
<proteinExistence type="predicted"/>
<organism evidence="1 2">
    <name type="scientific">Penicilliopsis zonata CBS 506.65</name>
    <dbReference type="NCBI Taxonomy" id="1073090"/>
    <lineage>
        <taxon>Eukaryota</taxon>
        <taxon>Fungi</taxon>
        <taxon>Dikarya</taxon>
        <taxon>Ascomycota</taxon>
        <taxon>Pezizomycotina</taxon>
        <taxon>Eurotiomycetes</taxon>
        <taxon>Eurotiomycetidae</taxon>
        <taxon>Eurotiales</taxon>
        <taxon>Aspergillaceae</taxon>
        <taxon>Penicilliopsis</taxon>
    </lineage>
</organism>
<dbReference type="STRING" id="1073090.A0A1L9SDD4"/>